<dbReference type="Proteomes" id="UP000032233">
    <property type="component" value="Unassembled WGS sequence"/>
</dbReference>
<keyword evidence="1" id="KW-0812">Transmembrane</keyword>
<proteinExistence type="predicted"/>
<accession>A0A0D2K102</accession>
<feature type="transmembrane region" description="Helical" evidence="1">
    <location>
        <begin position="41"/>
        <end position="59"/>
    </location>
</feature>
<keyword evidence="4" id="KW-1185">Reference proteome</keyword>
<gene>
    <name evidence="3" type="ORF">X474_03385</name>
</gene>
<keyword evidence="1" id="KW-1133">Transmembrane helix</keyword>
<feature type="transmembrane region" description="Helical" evidence="1">
    <location>
        <begin position="118"/>
        <end position="137"/>
    </location>
</feature>
<protein>
    <recommendedName>
        <fullName evidence="2">DUF1468 domain-containing protein</fullName>
    </recommendedName>
</protein>
<feature type="transmembrane region" description="Helical" evidence="1">
    <location>
        <begin position="79"/>
        <end position="112"/>
    </location>
</feature>
<sequence length="152" mass="16408">MAKTDLVGGSVIALLGCFLIQQSLALEYWLSDGPGPGFLPVWAGVLILSGGLMQAFLGYKKARTEKGQRQKGESGNPLLLSIIIGLIIVSILAMSYLGFCISMFVLVGSLVFLTRKHTLKICLITAFCTTLGFYTLFKYLLSIPLPKGIIGF</sequence>
<evidence type="ECO:0000256" key="1">
    <source>
        <dbReference type="SAM" id="Phobius"/>
    </source>
</evidence>
<comment type="caution">
    <text evidence="3">The sequence shown here is derived from an EMBL/GenBank/DDBJ whole genome shotgun (WGS) entry which is preliminary data.</text>
</comment>
<evidence type="ECO:0000259" key="2">
    <source>
        <dbReference type="Pfam" id="PF07331"/>
    </source>
</evidence>
<dbReference type="EMBL" id="AZAC01000003">
    <property type="protein sequence ID" value="KIX15385.1"/>
    <property type="molecule type" value="Genomic_DNA"/>
</dbReference>
<dbReference type="InterPro" id="IPR009936">
    <property type="entry name" value="DUF1468"/>
</dbReference>
<dbReference type="STRING" id="1429043.X474_03385"/>
<reference evidence="3 4" key="1">
    <citation type="submission" date="2013-11" db="EMBL/GenBank/DDBJ databases">
        <title>Metagenomic analysis of a methanogenic consortium involved in long chain n-alkane degradation.</title>
        <authorList>
            <person name="Davidova I.A."/>
            <person name="Callaghan A.V."/>
            <person name="Wawrik B."/>
            <person name="Pruitt S."/>
            <person name="Marks C."/>
            <person name="Duncan K.E."/>
            <person name="Suflita J.M."/>
        </authorList>
    </citation>
    <scope>NUCLEOTIDE SEQUENCE [LARGE SCALE GENOMIC DNA]</scope>
    <source>
        <strain evidence="3 4">SPR</strain>
    </source>
</reference>
<dbReference type="InParanoid" id="A0A0D2K102"/>
<organism evidence="3 4">
    <name type="scientific">Dethiosulfatarculus sandiegensis</name>
    <dbReference type="NCBI Taxonomy" id="1429043"/>
    <lineage>
        <taxon>Bacteria</taxon>
        <taxon>Pseudomonadati</taxon>
        <taxon>Thermodesulfobacteriota</taxon>
        <taxon>Desulfarculia</taxon>
        <taxon>Desulfarculales</taxon>
        <taxon>Desulfarculaceae</taxon>
        <taxon>Dethiosulfatarculus</taxon>
    </lineage>
</organism>
<evidence type="ECO:0000313" key="4">
    <source>
        <dbReference type="Proteomes" id="UP000032233"/>
    </source>
</evidence>
<dbReference type="Pfam" id="PF07331">
    <property type="entry name" value="TctB"/>
    <property type="match status" value="1"/>
</dbReference>
<dbReference type="AlphaFoldDB" id="A0A0D2K102"/>
<keyword evidence="1" id="KW-0472">Membrane</keyword>
<name>A0A0D2K102_9BACT</name>
<feature type="domain" description="DUF1468" evidence="2">
    <location>
        <begin position="8"/>
        <end position="146"/>
    </location>
</feature>
<evidence type="ECO:0000313" key="3">
    <source>
        <dbReference type="EMBL" id="KIX15385.1"/>
    </source>
</evidence>
<dbReference type="PROSITE" id="PS51257">
    <property type="entry name" value="PROKAR_LIPOPROTEIN"/>
    <property type="match status" value="1"/>
</dbReference>